<dbReference type="Pfam" id="PF00185">
    <property type="entry name" value="OTCace"/>
    <property type="match status" value="1"/>
</dbReference>
<dbReference type="InterPro" id="IPR006130">
    <property type="entry name" value="Asp/Orn_carbamoylTrfase"/>
</dbReference>
<dbReference type="eggNOG" id="KOG1504">
    <property type="taxonomic scope" value="Eukaryota"/>
</dbReference>
<dbReference type="PANTHER" id="PTHR45753">
    <property type="entry name" value="ORNITHINE CARBAMOYLTRANSFERASE, MITOCHONDRIAL"/>
    <property type="match status" value="1"/>
</dbReference>
<dbReference type="InterPro" id="IPR006132">
    <property type="entry name" value="Asp/Orn_carbamoyltranf_P-bd"/>
</dbReference>
<dbReference type="NCBIfam" id="TIGR00658">
    <property type="entry name" value="orni_carb_tr"/>
    <property type="match status" value="1"/>
</dbReference>
<feature type="region of interest" description="Disordered" evidence="6">
    <location>
        <begin position="1"/>
        <end position="34"/>
    </location>
</feature>
<dbReference type="EC" id="2.1.3.3" evidence="2"/>
<dbReference type="PRINTS" id="PR00100">
    <property type="entry name" value="AOTCASE"/>
</dbReference>
<dbReference type="PANTHER" id="PTHR45753:SF3">
    <property type="entry name" value="ORNITHINE TRANSCARBAMYLASE, MITOCHONDRIAL"/>
    <property type="match status" value="1"/>
</dbReference>
<dbReference type="InterPro" id="IPR024904">
    <property type="entry name" value="OTCase_ArgI"/>
</dbReference>
<evidence type="ECO:0000259" key="7">
    <source>
        <dbReference type="Pfam" id="PF00185"/>
    </source>
</evidence>
<name>A0A1Y5HZU9_OSTTA</name>
<dbReference type="PRINTS" id="PR00102">
    <property type="entry name" value="OTCASE"/>
</dbReference>
<dbReference type="GO" id="GO:0004585">
    <property type="term" value="F:ornithine carbamoyltransferase activity"/>
    <property type="evidence" value="ECO:0007669"/>
    <property type="project" value="UniProtKB-EC"/>
</dbReference>
<dbReference type="NCBIfam" id="NF001986">
    <property type="entry name" value="PRK00779.1"/>
    <property type="match status" value="1"/>
</dbReference>
<evidence type="ECO:0000313" key="9">
    <source>
        <dbReference type="EMBL" id="OUS42821.1"/>
    </source>
</evidence>
<dbReference type="EMBL" id="KZ155838">
    <property type="protein sequence ID" value="OUS42821.1"/>
    <property type="molecule type" value="Genomic_DNA"/>
</dbReference>
<dbReference type="GO" id="GO:0019240">
    <property type="term" value="P:citrulline biosynthetic process"/>
    <property type="evidence" value="ECO:0007669"/>
    <property type="project" value="TreeGrafter"/>
</dbReference>
<dbReference type="GO" id="GO:0042450">
    <property type="term" value="P:L-arginine biosynthetic process via ornithine"/>
    <property type="evidence" value="ECO:0007669"/>
    <property type="project" value="TreeGrafter"/>
</dbReference>
<evidence type="ECO:0000259" key="8">
    <source>
        <dbReference type="Pfam" id="PF02729"/>
    </source>
</evidence>
<feature type="domain" description="Aspartate/ornithine carbamoyltransferase carbamoyl-P binding" evidence="8">
    <location>
        <begin position="52"/>
        <end position="192"/>
    </location>
</feature>
<dbReference type="Pfam" id="PF02729">
    <property type="entry name" value="OTCace_N"/>
    <property type="match status" value="1"/>
</dbReference>
<dbReference type="GO" id="GO:0016597">
    <property type="term" value="F:amino acid binding"/>
    <property type="evidence" value="ECO:0007669"/>
    <property type="project" value="InterPro"/>
</dbReference>
<evidence type="ECO:0000256" key="4">
    <source>
        <dbReference type="ARBA" id="ARBA00048772"/>
    </source>
</evidence>
<reference evidence="9" key="1">
    <citation type="submission" date="2017-04" db="EMBL/GenBank/DDBJ databases">
        <title>Population genomics of picophytoplankton unveils novel chromosome hypervariability.</title>
        <authorList>
            <consortium name="DOE Joint Genome Institute"/>
            <person name="Blanc-Mathieu R."/>
            <person name="Krasovec M."/>
            <person name="Hebrard M."/>
            <person name="Yau S."/>
            <person name="Desgranges E."/>
            <person name="Martin J."/>
            <person name="Schackwitz W."/>
            <person name="Kuo A."/>
            <person name="Salin G."/>
            <person name="Donnadieu C."/>
            <person name="Desdevises Y."/>
            <person name="Sanchez-Ferandin S."/>
            <person name="Moreau H."/>
            <person name="Rivals E."/>
            <person name="Grigoriev I.V."/>
            <person name="Grimsley N."/>
            <person name="Eyre-Walker A."/>
            <person name="Piganeau G."/>
        </authorList>
    </citation>
    <scope>NUCLEOTIDE SEQUENCE [LARGE SCALE GENOMIC DNA]</scope>
    <source>
        <strain evidence="9">RCC 1115</strain>
    </source>
</reference>
<dbReference type="InterPro" id="IPR006131">
    <property type="entry name" value="Asp_carbamoyltransf_Asp/Orn-bd"/>
</dbReference>
<comment type="catalytic activity">
    <reaction evidence="4">
        <text>carbamoyl phosphate + L-ornithine = L-citrulline + phosphate + H(+)</text>
        <dbReference type="Rhea" id="RHEA:19513"/>
        <dbReference type="ChEBI" id="CHEBI:15378"/>
        <dbReference type="ChEBI" id="CHEBI:43474"/>
        <dbReference type="ChEBI" id="CHEBI:46911"/>
        <dbReference type="ChEBI" id="CHEBI:57743"/>
        <dbReference type="ChEBI" id="CHEBI:58228"/>
        <dbReference type="EC" id="2.1.3.3"/>
    </reaction>
</comment>
<dbReference type="Gene3D" id="3.40.50.1370">
    <property type="entry name" value="Aspartate/ornithine carbamoyltransferase"/>
    <property type="match status" value="2"/>
</dbReference>
<dbReference type="InterPro" id="IPR002292">
    <property type="entry name" value="Orn/put_carbamltrans"/>
</dbReference>
<dbReference type="SUPFAM" id="SSF53671">
    <property type="entry name" value="Aspartate/ornithine carbamoyltransferase"/>
    <property type="match status" value="1"/>
</dbReference>
<evidence type="ECO:0000256" key="1">
    <source>
        <dbReference type="ARBA" id="ARBA00007805"/>
    </source>
</evidence>
<feature type="domain" description="Aspartate/ornithine carbamoyltransferase Asp/Orn-binding" evidence="7">
    <location>
        <begin position="199"/>
        <end position="347"/>
    </location>
</feature>
<sequence length="353" mass="39327">MRSMREGSAVARVGAVRARRGARRASARPRSERGRVVGRAMPVGTPIRCENHFLHLDDYTKEEVQELIDIASSEKKRLQSGDRSYRPFEGKTLAMIFAKQSLRTRVSFETGFSLLGGNAVYLGPDDISIGKREATKDISRVLSRYNDIIMARLFSHNDIVELAEYSSVPVVNGLTDYNHPCQILADALTIYECLGRLENVKIVYVGDGNNIVHSWLNLAAVFPIHFVCVCPEEYTPDEATLKKAIDAGISTIEISHDPDEGVKGADVIYSDVWASMGQKHEAEQRKKDFQGYQVDAEMMAATPNAIFMHCLPAERGLECTDEVLEAPYSVVFQQAENRMHAQNAVMLKLLGCK</sequence>
<dbReference type="FunFam" id="3.40.50.1370:FF:000008">
    <property type="entry name" value="Ornithine carbamoyltransferase"/>
    <property type="match status" value="1"/>
</dbReference>
<evidence type="ECO:0000256" key="5">
    <source>
        <dbReference type="RuleBase" id="RU003634"/>
    </source>
</evidence>
<dbReference type="HAMAP" id="MF_01109">
    <property type="entry name" value="OTCase"/>
    <property type="match status" value="1"/>
</dbReference>
<keyword evidence="3 5" id="KW-0808">Transferase</keyword>
<dbReference type="InterPro" id="IPR036901">
    <property type="entry name" value="Asp/Orn_carbamoylTrfase_sf"/>
</dbReference>
<evidence type="ECO:0000256" key="3">
    <source>
        <dbReference type="ARBA" id="ARBA00022679"/>
    </source>
</evidence>
<feature type="compositionally biased region" description="Low complexity" evidence="6">
    <location>
        <begin position="1"/>
        <end position="16"/>
    </location>
</feature>
<evidence type="ECO:0000256" key="6">
    <source>
        <dbReference type="SAM" id="MobiDB-lite"/>
    </source>
</evidence>
<gene>
    <name evidence="9" type="ORF">BE221DRAFT_187564</name>
</gene>
<organism evidence="9">
    <name type="scientific">Ostreococcus tauri</name>
    <name type="common">Marine green alga</name>
    <dbReference type="NCBI Taxonomy" id="70448"/>
    <lineage>
        <taxon>Eukaryota</taxon>
        <taxon>Viridiplantae</taxon>
        <taxon>Chlorophyta</taxon>
        <taxon>Mamiellophyceae</taxon>
        <taxon>Mamiellales</taxon>
        <taxon>Bathycoccaceae</taxon>
        <taxon>Ostreococcus</taxon>
    </lineage>
</organism>
<protein>
    <recommendedName>
        <fullName evidence="2">ornithine carbamoyltransferase</fullName>
        <ecNumber evidence="2">2.1.3.3</ecNumber>
    </recommendedName>
</protein>
<feature type="compositionally biased region" description="Basic residues" evidence="6">
    <location>
        <begin position="17"/>
        <end position="27"/>
    </location>
</feature>
<dbReference type="AlphaFoldDB" id="A0A1Y5HZU9"/>
<evidence type="ECO:0000256" key="2">
    <source>
        <dbReference type="ARBA" id="ARBA00013007"/>
    </source>
</evidence>
<dbReference type="Proteomes" id="UP000195557">
    <property type="component" value="Unassembled WGS sequence"/>
</dbReference>
<accession>A0A1Y5HZU9</accession>
<proteinExistence type="inferred from homology"/>
<comment type="similarity">
    <text evidence="1">Belongs to the aspartate/ornithine carbamoyltransferase superfamily. OTCase family.</text>
</comment>